<organism evidence="1 2">
    <name type="scientific">Phlebia brevispora</name>
    <dbReference type="NCBI Taxonomy" id="194682"/>
    <lineage>
        <taxon>Eukaryota</taxon>
        <taxon>Fungi</taxon>
        <taxon>Dikarya</taxon>
        <taxon>Basidiomycota</taxon>
        <taxon>Agaricomycotina</taxon>
        <taxon>Agaricomycetes</taxon>
        <taxon>Polyporales</taxon>
        <taxon>Meruliaceae</taxon>
        <taxon>Phlebia</taxon>
    </lineage>
</organism>
<reference evidence="1" key="1">
    <citation type="submission" date="2022-07" db="EMBL/GenBank/DDBJ databases">
        <title>Genome Sequence of Phlebia brevispora.</title>
        <authorList>
            <person name="Buettner E."/>
        </authorList>
    </citation>
    <scope>NUCLEOTIDE SEQUENCE</scope>
    <source>
        <strain evidence="1">MPL23</strain>
    </source>
</reference>
<accession>A0ACC1TDG9</accession>
<comment type="caution">
    <text evidence="1">The sequence shown here is derived from an EMBL/GenBank/DDBJ whole genome shotgun (WGS) entry which is preliminary data.</text>
</comment>
<dbReference type="EMBL" id="JANHOG010000082">
    <property type="protein sequence ID" value="KAJ3558544.1"/>
    <property type="molecule type" value="Genomic_DNA"/>
</dbReference>
<evidence type="ECO:0000313" key="1">
    <source>
        <dbReference type="EMBL" id="KAJ3558544.1"/>
    </source>
</evidence>
<keyword evidence="2" id="KW-1185">Reference proteome</keyword>
<proteinExistence type="predicted"/>
<protein>
    <submittedName>
        <fullName evidence="1">Uncharacterized protein</fullName>
    </submittedName>
</protein>
<sequence>MPLYTQPKIPIARPTLALNGLRTHTYTRGFATLRRPTVTQIQSLHKSSTAASRIMSKNISGSSSTNGQESMVAFRFAPGWTEPHRSELSIPMPQPNEVVIKVLAGGLCHSDVGASGHEGAGEVIALGSNVAATHPDLKVGSYIAVFGPNACFEASCKACSTGKDNLCPNAVWIGLGRDGSWADYMALPASSCVPVPGTTQEISPAVVAVATDAVLTPYHALKTCSKVQPGQTVLCLGVGGLGLNAVAIAKNCLNAGTVIACDMRHSSLNQALEVGADLALTPEALEGYLKEHSISIDVVADFCGTQHTFDLSSRVVAPGGIVHIVGLMQPKLEITPLEMMAKDMTVKVSFWGTKQELVEVLQAVKDGKVKPHVEERPLVDCEKVIEEMKAGHLRSRVALIPSH</sequence>
<dbReference type="Proteomes" id="UP001148662">
    <property type="component" value="Unassembled WGS sequence"/>
</dbReference>
<gene>
    <name evidence="1" type="ORF">NM688_g860</name>
</gene>
<name>A0ACC1TDG9_9APHY</name>
<evidence type="ECO:0000313" key="2">
    <source>
        <dbReference type="Proteomes" id="UP001148662"/>
    </source>
</evidence>